<dbReference type="EMBL" id="JAURTK010000001">
    <property type="protein sequence ID" value="MDP9645705.1"/>
    <property type="molecule type" value="Genomic_DNA"/>
</dbReference>
<accession>A0AB73I6S8</accession>
<organism evidence="2 3">
    <name type="scientific">Paraburkholderia caledonica</name>
    <dbReference type="NCBI Taxonomy" id="134536"/>
    <lineage>
        <taxon>Bacteria</taxon>
        <taxon>Pseudomonadati</taxon>
        <taxon>Pseudomonadota</taxon>
        <taxon>Betaproteobacteria</taxon>
        <taxon>Burkholderiales</taxon>
        <taxon>Burkholderiaceae</taxon>
        <taxon>Paraburkholderia</taxon>
    </lineage>
</organism>
<sequence>MSDPIVLSDVPQWPVFALPKADKEPALLDELQRLTRLHYEGCPQYRAIVDKLGAKRQAATLEELPFLPVRLFKHEQLLSVPRSEVIKTMTSSGTSGQNVSQIFLDKQTSALQVKVLSRIVGDFIGPKRLPMLVIDCRATVADRYRFSARTAGILGFSIFGRDVEYALNDDMSLNLEATRRFLDKHRDQPVLLFGFTFIVWQHLVEALEACGETLPLERGILIHGGGWKQLQSKAVSADEFKRRLQNVAGVARVHNYYGMVEQTGSIFVECEHGHLHASSWSDVIIRDPLDFSALPPGKPGLIQLLSVIPHSYPGHSLLSEDQGEIVGVDDCACGRHGTYFKVHGRIQNAETRGCSDTYSR</sequence>
<dbReference type="GeneID" id="97016503"/>
<proteinExistence type="predicted"/>
<evidence type="ECO:0000313" key="3">
    <source>
        <dbReference type="Proteomes" id="UP001229486"/>
    </source>
</evidence>
<dbReference type="InterPro" id="IPR007534">
    <property type="entry name" value="LuxE"/>
</dbReference>
<protein>
    <submittedName>
        <fullName evidence="2">Phenylacetate-coenzyme A ligase PaaK-like adenylate-forming protein</fullName>
    </submittedName>
</protein>
<dbReference type="RefSeq" id="WP_020067455.1">
    <property type="nucleotide sequence ID" value="NZ_JAURTK010000001.1"/>
</dbReference>
<dbReference type="AlphaFoldDB" id="A0AB73I6S8"/>
<evidence type="ECO:0000313" key="2">
    <source>
        <dbReference type="EMBL" id="MDP9645705.1"/>
    </source>
</evidence>
<dbReference type="InterPro" id="IPR042099">
    <property type="entry name" value="ANL_N_sf"/>
</dbReference>
<dbReference type="Gene3D" id="3.40.50.12780">
    <property type="entry name" value="N-terminal domain of ligase-like"/>
    <property type="match status" value="1"/>
</dbReference>
<gene>
    <name evidence="2" type="ORF">J2793_001127</name>
</gene>
<evidence type="ECO:0000259" key="1">
    <source>
        <dbReference type="Pfam" id="PF04443"/>
    </source>
</evidence>
<dbReference type="Proteomes" id="UP001229486">
    <property type="component" value="Unassembled WGS sequence"/>
</dbReference>
<reference evidence="2" key="1">
    <citation type="submission" date="2023-07" db="EMBL/GenBank/DDBJ databases">
        <title>Sorghum-associated microbial communities from plants grown in Nebraska, USA.</title>
        <authorList>
            <person name="Schachtman D."/>
        </authorList>
    </citation>
    <scope>NUCLEOTIDE SEQUENCE</scope>
    <source>
        <strain evidence="2">DS1061</strain>
    </source>
</reference>
<feature type="domain" description="Acyl-protein synthetase LuxE" evidence="1">
    <location>
        <begin position="16"/>
        <end position="359"/>
    </location>
</feature>
<dbReference type="Pfam" id="PF04443">
    <property type="entry name" value="LuxE"/>
    <property type="match status" value="1"/>
</dbReference>
<dbReference type="GO" id="GO:0008218">
    <property type="term" value="P:bioluminescence"/>
    <property type="evidence" value="ECO:0007669"/>
    <property type="project" value="InterPro"/>
</dbReference>
<comment type="caution">
    <text evidence="2">The sequence shown here is derived from an EMBL/GenBank/DDBJ whole genome shotgun (WGS) entry which is preliminary data.</text>
</comment>
<name>A0AB73I6S8_9BURK</name>
<dbReference type="GO" id="GO:0047474">
    <property type="term" value="F:long-chain fatty acid--protein ligase activity"/>
    <property type="evidence" value="ECO:0007669"/>
    <property type="project" value="InterPro"/>
</dbReference>